<organism evidence="2">
    <name type="scientific">Desulfobacca acetoxidans</name>
    <dbReference type="NCBI Taxonomy" id="60893"/>
    <lineage>
        <taxon>Bacteria</taxon>
        <taxon>Pseudomonadati</taxon>
        <taxon>Thermodesulfobacteriota</taxon>
        <taxon>Desulfobaccia</taxon>
        <taxon>Desulfobaccales</taxon>
        <taxon>Desulfobaccaceae</taxon>
        <taxon>Desulfobacca</taxon>
    </lineage>
</organism>
<protein>
    <submittedName>
        <fullName evidence="2">Uncharacterized protein</fullName>
    </submittedName>
</protein>
<evidence type="ECO:0000256" key="1">
    <source>
        <dbReference type="SAM" id="MobiDB-lite"/>
    </source>
</evidence>
<feature type="compositionally biased region" description="Gly residues" evidence="1">
    <location>
        <begin position="47"/>
        <end position="57"/>
    </location>
</feature>
<dbReference type="EMBL" id="DSXI01000470">
    <property type="protein sequence ID" value="HGS05647.1"/>
    <property type="molecule type" value="Genomic_DNA"/>
</dbReference>
<accession>A0A7V4G997</accession>
<proteinExistence type="predicted"/>
<evidence type="ECO:0000313" key="2">
    <source>
        <dbReference type="EMBL" id="HGS05647.1"/>
    </source>
</evidence>
<gene>
    <name evidence="2" type="ORF">ENT08_07930</name>
</gene>
<name>A0A7V4G997_9BACT</name>
<dbReference type="AlphaFoldDB" id="A0A7V4G997"/>
<comment type="caution">
    <text evidence="2">The sequence shown here is derived from an EMBL/GenBank/DDBJ whole genome shotgun (WGS) entry which is preliminary data.</text>
</comment>
<sequence length="67" mass="6461">MAREDHTAGGPGPDPGPRGRLSGGGPPGGHSLGLRPHRPVPGPGGGPHPLGGRGGLLPGLPHRGHGL</sequence>
<reference evidence="2" key="1">
    <citation type="journal article" date="2020" name="mSystems">
        <title>Genome- and Community-Level Interaction Insights into Carbon Utilization and Element Cycling Functions of Hydrothermarchaeota in Hydrothermal Sediment.</title>
        <authorList>
            <person name="Zhou Z."/>
            <person name="Liu Y."/>
            <person name="Xu W."/>
            <person name="Pan J."/>
            <person name="Luo Z.H."/>
            <person name="Li M."/>
        </authorList>
    </citation>
    <scope>NUCLEOTIDE SEQUENCE [LARGE SCALE GENOMIC DNA]</scope>
    <source>
        <strain evidence="2">SpSt-548</strain>
    </source>
</reference>
<feature type="compositionally biased region" description="Gly residues" evidence="1">
    <location>
        <begin position="21"/>
        <end position="31"/>
    </location>
</feature>
<feature type="region of interest" description="Disordered" evidence="1">
    <location>
        <begin position="1"/>
        <end position="67"/>
    </location>
</feature>